<reference evidence="1 2" key="1">
    <citation type="submission" date="2015-11" db="EMBL/GenBank/DDBJ databases">
        <title>Expanding the genomic diversity of Burkholderia species for the development of highly accurate diagnostics.</title>
        <authorList>
            <person name="Sahl J."/>
            <person name="Keim P."/>
            <person name="Wagner D."/>
        </authorList>
    </citation>
    <scope>NUCLEOTIDE SEQUENCE [LARGE SCALE GENOMIC DNA]</scope>
    <source>
        <strain evidence="1 2">MSMB1585WGS</strain>
    </source>
</reference>
<accession>A0ABD4DUB4</accession>
<dbReference type="Proteomes" id="UP000057910">
    <property type="component" value="Unassembled WGS sequence"/>
</dbReference>
<name>A0ABD4DUB4_9BURK</name>
<sequence length="75" mass="8674">MSDDTKTNPPETNNYKIGQTVRYKPTMTIWKIVGVGSDWLDCEKKIKRKKMKQRFSLAEVEPYFATGAVGITIYR</sequence>
<gene>
    <name evidence="1" type="ORF">WJ68_27245</name>
</gene>
<protein>
    <submittedName>
        <fullName evidence="1">Uncharacterized protein</fullName>
    </submittedName>
</protein>
<proteinExistence type="predicted"/>
<comment type="caution">
    <text evidence="1">The sequence shown here is derived from an EMBL/GenBank/DDBJ whole genome shotgun (WGS) entry which is preliminary data.</text>
</comment>
<organism evidence="1 2">
    <name type="scientific">Burkholderia ubonensis</name>
    <dbReference type="NCBI Taxonomy" id="101571"/>
    <lineage>
        <taxon>Bacteria</taxon>
        <taxon>Pseudomonadati</taxon>
        <taxon>Pseudomonadota</taxon>
        <taxon>Betaproteobacteria</taxon>
        <taxon>Burkholderiales</taxon>
        <taxon>Burkholderiaceae</taxon>
        <taxon>Burkholderia</taxon>
        <taxon>Burkholderia cepacia complex</taxon>
    </lineage>
</organism>
<evidence type="ECO:0000313" key="2">
    <source>
        <dbReference type="Proteomes" id="UP000057910"/>
    </source>
</evidence>
<dbReference type="AlphaFoldDB" id="A0ABD4DUB4"/>
<dbReference type="RefSeq" id="WP_059806941.1">
    <property type="nucleotide sequence ID" value="NZ_LOYE01000020.1"/>
</dbReference>
<dbReference type="EMBL" id="LPAD01000105">
    <property type="protein sequence ID" value="KVN75626.1"/>
    <property type="molecule type" value="Genomic_DNA"/>
</dbReference>
<evidence type="ECO:0000313" key="1">
    <source>
        <dbReference type="EMBL" id="KVN75626.1"/>
    </source>
</evidence>